<dbReference type="Gene3D" id="3.30.70.330">
    <property type="match status" value="1"/>
</dbReference>
<name>A0AAP0NNG1_9MAGN</name>
<dbReference type="PANTHER" id="PTHR21494">
    <property type="entry name" value="ACTIVATING SIGNAL COINTEGRATOR 1 COMPLEX SUBUNIT 2 ASC-1 COMPLEX SUBUNIT P100"/>
    <property type="match status" value="1"/>
</dbReference>
<dbReference type="InterPro" id="IPR012677">
    <property type="entry name" value="Nucleotide-bd_a/b_plait_sf"/>
</dbReference>
<organism evidence="4 5">
    <name type="scientific">Stephania cephalantha</name>
    <dbReference type="NCBI Taxonomy" id="152367"/>
    <lineage>
        <taxon>Eukaryota</taxon>
        <taxon>Viridiplantae</taxon>
        <taxon>Streptophyta</taxon>
        <taxon>Embryophyta</taxon>
        <taxon>Tracheophyta</taxon>
        <taxon>Spermatophyta</taxon>
        <taxon>Magnoliopsida</taxon>
        <taxon>Ranunculales</taxon>
        <taxon>Menispermaceae</taxon>
        <taxon>Menispermoideae</taxon>
        <taxon>Cissampelideae</taxon>
        <taxon>Stephania</taxon>
    </lineage>
</organism>
<evidence type="ECO:0000256" key="2">
    <source>
        <dbReference type="SAM" id="MobiDB-lite"/>
    </source>
</evidence>
<feature type="domain" description="RRM" evidence="3">
    <location>
        <begin position="574"/>
        <end position="646"/>
    </location>
</feature>
<feature type="region of interest" description="Disordered" evidence="2">
    <location>
        <begin position="387"/>
        <end position="511"/>
    </location>
</feature>
<feature type="compositionally biased region" description="Polar residues" evidence="2">
    <location>
        <begin position="441"/>
        <end position="464"/>
    </location>
</feature>
<dbReference type="Proteomes" id="UP001419268">
    <property type="component" value="Unassembled WGS sequence"/>
</dbReference>
<evidence type="ECO:0000313" key="4">
    <source>
        <dbReference type="EMBL" id="KAK9112060.1"/>
    </source>
</evidence>
<reference evidence="4 5" key="1">
    <citation type="submission" date="2024-01" db="EMBL/GenBank/DDBJ databases">
        <title>Genome assemblies of Stephania.</title>
        <authorList>
            <person name="Yang L."/>
        </authorList>
    </citation>
    <scope>NUCLEOTIDE SEQUENCE [LARGE SCALE GENOMIC DNA]</scope>
    <source>
        <strain evidence="4">JXDWG</strain>
        <tissue evidence="4">Leaf</tissue>
    </source>
</reference>
<accession>A0AAP0NNG1</accession>
<dbReference type="Pfam" id="PF07744">
    <property type="entry name" value="SPOC"/>
    <property type="match status" value="1"/>
</dbReference>
<dbReference type="InterPro" id="IPR000504">
    <property type="entry name" value="RRM_dom"/>
</dbReference>
<dbReference type="CDD" id="cd21546">
    <property type="entry name" value="SPOC_FPA-like"/>
    <property type="match status" value="1"/>
</dbReference>
<evidence type="ECO:0000259" key="3">
    <source>
        <dbReference type="PROSITE" id="PS50102"/>
    </source>
</evidence>
<dbReference type="InterPro" id="IPR052586">
    <property type="entry name" value="ASCC2"/>
</dbReference>
<dbReference type="InterPro" id="IPR012921">
    <property type="entry name" value="SPOC_C"/>
</dbReference>
<keyword evidence="1" id="KW-0694">RNA-binding</keyword>
<evidence type="ECO:0000256" key="1">
    <source>
        <dbReference type="PROSITE-ProRule" id="PRU00176"/>
    </source>
</evidence>
<feature type="compositionally biased region" description="Basic and acidic residues" evidence="2">
    <location>
        <begin position="465"/>
        <end position="478"/>
    </location>
</feature>
<dbReference type="SUPFAM" id="SSF54928">
    <property type="entry name" value="RNA-binding domain, RBD"/>
    <property type="match status" value="1"/>
</dbReference>
<dbReference type="GO" id="GO:0043130">
    <property type="term" value="F:ubiquitin binding"/>
    <property type="evidence" value="ECO:0007669"/>
    <property type="project" value="TreeGrafter"/>
</dbReference>
<dbReference type="PANTHER" id="PTHR21494:SF2">
    <property type="entry name" value="NUCLEIC ACID BINDING PROTEIN"/>
    <property type="match status" value="1"/>
</dbReference>
<dbReference type="SMART" id="SM00360">
    <property type="entry name" value="RRM"/>
    <property type="match status" value="1"/>
</dbReference>
<proteinExistence type="predicted"/>
<protein>
    <recommendedName>
        <fullName evidence="3">RRM domain-containing protein</fullName>
    </recommendedName>
</protein>
<feature type="compositionally biased region" description="Pro residues" evidence="2">
    <location>
        <begin position="1129"/>
        <end position="1171"/>
    </location>
</feature>
<keyword evidence="5" id="KW-1185">Reference proteome</keyword>
<gene>
    <name evidence="4" type="ORF">Scep_019579</name>
</gene>
<evidence type="ECO:0000313" key="5">
    <source>
        <dbReference type="Proteomes" id="UP001419268"/>
    </source>
</evidence>
<feature type="region of interest" description="Disordered" evidence="2">
    <location>
        <begin position="1123"/>
        <end position="1179"/>
    </location>
</feature>
<dbReference type="EMBL" id="JBBNAG010000008">
    <property type="protein sequence ID" value="KAK9112060.1"/>
    <property type="molecule type" value="Genomic_DNA"/>
</dbReference>
<feature type="compositionally biased region" description="Polar residues" evidence="2">
    <location>
        <begin position="480"/>
        <end position="492"/>
    </location>
</feature>
<dbReference type="Pfam" id="PF00076">
    <property type="entry name" value="RRM_1"/>
    <property type="match status" value="1"/>
</dbReference>
<feature type="compositionally biased region" description="Polar residues" evidence="2">
    <location>
        <begin position="421"/>
        <end position="431"/>
    </location>
</feature>
<comment type="caution">
    <text evidence="4">The sequence shown here is derived from an EMBL/GenBank/DDBJ whole genome shotgun (WGS) entry which is preliminary data.</text>
</comment>
<feature type="region of interest" description="Disordered" evidence="2">
    <location>
        <begin position="1"/>
        <end position="25"/>
    </location>
</feature>
<dbReference type="PROSITE" id="PS50102">
    <property type="entry name" value="RRM"/>
    <property type="match status" value="1"/>
</dbReference>
<dbReference type="GO" id="GO:0003723">
    <property type="term" value="F:RNA binding"/>
    <property type="evidence" value="ECO:0007669"/>
    <property type="project" value="UniProtKB-UniRule"/>
</dbReference>
<sequence length="1349" mass="149509">MTEQPLKKRKVYESVSDAQSTQQSFTSSLSQEEILRKRRNQEEIRSLYDCYRRIKFCISQKNARFLPEFEQAYLSLISASRGCTSVQRIVAELIPRYASYCPTALEAACKVTINLYNWSLAVILRGDDYDGIAFQTAESCILGLVEICCTASSEEPTSSVIQGICSAVFLNVLSFYISSFESKDFLHIDDKSLKKVRDTANSYLDLKQEGADENETPLSRLCNIRALSLLRIFFCCPKNLLAACFELLKAGEADAGSLKAGTYFFKQVTIQITADNCTHSLINKRDEVNMNTEPIERSARPNELCEETQISDDQKHVDASSVSKNCLMRMALDKDRSLKDWMILKYKELTESSCSQVVSEISSSIEGIFGSITELVKEADVAEVRDEVSSDASKSGNEYSLPMASEDCVNPNEISGKDSTSRLLNASTSDTLGKERDSVERLSSQSANEGSNFEQQGSRPMSDTKTLERRDSYHDRHSLRVNSTTNRSSPIQKKSLDLANDGVTGGGHLDQVETDQTTCSDFNLPLKRSTSVRITNASSTTEQHSGVRYHSSKSQFVWCFDGDDAAMDVCSASKQLWVGSLSSEASEPQVRFQFEKFGKLECLFLIPSKAFALVEYRNIMDAIKAREYMLGSSPWGSRLRIKFLDAGLGSRGYINGVAIGASCHVYVGRVLNQRVKDEVLHELMRVGFRSPRMVYDLTSDRALLMEFETAEDAAVVIGHLRQHRKEIGYGAPVNNRLTTNIETVDLARPRVDGGRFVHNSNNIELRNNIIPGTTSGGMVGSPLAPTVLDSPIEKRKTRMSQLSSLLTSLSKKYDISQSSSSFDRQMSRNYHLATMRDEDKVPTNTLRLIVPDMRPHIPTDDELMAVCSHAVGNIGSIIRFSRANMQMGPCWFVELSSIDAAISVLRNMTNSSGNFFQIEFSKPGMQHQMPSIKKSESNTHELASPRAEITNQGATLQTGHTYQTNWTNSNYSERMEGSSWNVEVIDGRDSNLVVDLPQGGIHAISHVNAPIWMYSKPESEQTFSAPVAMPTAPVAAQGPTILPPQQPQASSYVRPIYPTPNNSWNAHGFSHPLPLNHARPGVMLNTFCGNVRVATPPFMSVSVTPLAQLQATTIQHIDHMASVPSLPSISPPPPPPPLPPEMPPPLPTSPPPLPISQPPTVPPPPSSPPPVQSTVEPPNLGHIDQGFQNCWQGVLCKSGITYCMIRACREESDACRYSSASSEPAEWPVKLDVTKRTDFQHVKSTFTSIPPYMLLLLVSYFSCAMQKEVCRLVPSTADDNKGFQDFIAYLKQRECAGVIKIPAAKSMWARLLFILPYSHETCSMLGIAPHPSDCLIALILPKETNYEWV</sequence>
<dbReference type="InterPro" id="IPR035979">
    <property type="entry name" value="RBD_domain_sf"/>
</dbReference>